<protein>
    <recommendedName>
        <fullName evidence="7">PDZ domain-containing protein</fullName>
    </recommendedName>
</protein>
<dbReference type="GO" id="GO:0007165">
    <property type="term" value="P:signal transduction"/>
    <property type="evidence" value="ECO:0007669"/>
    <property type="project" value="TreeGrafter"/>
</dbReference>
<evidence type="ECO:0000256" key="4">
    <source>
        <dbReference type="ARBA" id="ARBA00022825"/>
    </source>
</evidence>
<dbReference type="PANTHER" id="PTHR32060">
    <property type="entry name" value="TAIL-SPECIFIC PROTEASE"/>
    <property type="match status" value="1"/>
</dbReference>
<accession>A0A941W185</accession>
<feature type="domain" description="PDZ" evidence="7">
    <location>
        <begin position="169"/>
        <end position="251"/>
    </location>
</feature>
<feature type="compositionally biased region" description="Basic and acidic residues" evidence="6">
    <location>
        <begin position="500"/>
        <end position="513"/>
    </location>
</feature>
<dbReference type="Gene3D" id="2.30.42.10">
    <property type="match status" value="1"/>
</dbReference>
<organism evidence="8 9">
    <name type="scientific">Candidatus Scalindua arabica</name>
    <dbReference type="NCBI Taxonomy" id="1127984"/>
    <lineage>
        <taxon>Bacteria</taxon>
        <taxon>Pseudomonadati</taxon>
        <taxon>Planctomycetota</taxon>
        <taxon>Candidatus Brocadiia</taxon>
        <taxon>Candidatus Brocadiales</taxon>
        <taxon>Candidatus Scalinduaceae</taxon>
        <taxon>Candidatus Scalindua</taxon>
    </lineage>
</organism>
<dbReference type="SUPFAM" id="SSF52096">
    <property type="entry name" value="ClpP/crotonase"/>
    <property type="match status" value="1"/>
</dbReference>
<dbReference type="Gene3D" id="3.90.226.10">
    <property type="entry name" value="2-enoyl-CoA Hydratase, Chain A, domain 1"/>
    <property type="match status" value="1"/>
</dbReference>
<evidence type="ECO:0000313" key="9">
    <source>
        <dbReference type="Proteomes" id="UP000722750"/>
    </source>
</evidence>
<dbReference type="CDD" id="cd07560">
    <property type="entry name" value="Peptidase_S41_CPP"/>
    <property type="match status" value="1"/>
</dbReference>
<dbReference type="FunFam" id="2.30.42.10:FF:000063">
    <property type="entry name" value="Peptidase, S41 family"/>
    <property type="match status" value="1"/>
</dbReference>
<evidence type="ECO:0000256" key="3">
    <source>
        <dbReference type="ARBA" id="ARBA00022801"/>
    </source>
</evidence>
<dbReference type="PROSITE" id="PS50106">
    <property type="entry name" value="PDZ"/>
    <property type="match status" value="1"/>
</dbReference>
<evidence type="ECO:0000256" key="1">
    <source>
        <dbReference type="ARBA" id="ARBA00009179"/>
    </source>
</evidence>
<gene>
    <name evidence="8" type="ORF">MAG551_00849</name>
</gene>
<feature type="region of interest" description="Disordered" evidence="6">
    <location>
        <begin position="491"/>
        <end position="513"/>
    </location>
</feature>
<keyword evidence="4 5" id="KW-0720">Serine protease</keyword>
<dbReference type="InterPro" id="IPR023831">
    <property type="entry name" value="MXAN_5808-like"/>
</dbReference>
<dbReference type="GO" id="GO:0008236">
    <property type="term" value="F:serine-type peptidase activity"/>
    <property type="evidence" value="ECO:0007669"/>
    <property type="project" value="UniProtKB-KW"/>
</dbReference>
<proteinExistence type="inferred from homology"/>
<evidence type="ECO:0000259" key="7">
    <source>
        <dbReference type="PROSITE" id="PS50106"/>
    </source>
</evidence>
<dbReference type="InterPro" id="IPR013783">
    <property type="entry name" value="Ig-like_fold"/>
</dbReference>
<keyword evidence="3 5" id="KW-0378">Hydrolase</keyword>
<dbReference type="Pfam" id="PF03572">
    <property type="entry name" value="Peptidase_S41"/>
    <property type="match status" value="1"/>
</dbReference>
<sequence>MYKRKHLYKLTIFLLAPLIVIFFAISHSSSLNKNFNEEINQANEEHKFRLVGIVCSYLNRFYVEPDRIKPKEMLIESLSRLERIIPEVQVSVNDESEEVEILVDKTSKTIDISRIRRLGELYNNLSDVLHFVNENKYHEIEAEDIEYAAINGMLAQLDPHSVVFPPKDFTEFKIGTSGKFGGLGMVVGLRDGILTVISPIEGTPAFRAGLKSGDKIIAIDEDSTINMSLQEAVSKLRGDPSTSVILIVEVKKSQTNKTFTLTREIIAIPSVDSKLVDGNIGYIKIRNFQEDTSQALEEKIAELTAESGTLKGLILDLRNNSGGLLGQAIAVADKFLSSGMIVVTVEPMGKQKIQKSKKSSRDLAKSPLVVIIDAGSASGAEIVAGALKDNNRAILIGDTSFGKGSIQQLVDLMNGAALKLTVGKYLTPNFTDIQSVGIVPDILLAQSQVSEDEIILFNESKHFREKDLKKHLDEHSKAELPYEKIKYLSFTDPDSDSETEEQKQKQKDEDYYSIPDLEKDTHVQFAKRIILNTPSSNNNDDLLHQLKPIFEDFKKDEEVKISDALNTLDIDWSTGESIALPSVTTNIHLVPSNGRLKASEELKIEISVTNNSTGTLYQLRGISESKNLLLDKHEFVFGKVETGVTKTSSKTIKIPQNSISRKDELLIKFSEFNEHAPEDIKSAISIDAQPKPVFSYSHQIIDEGEGLTGNGDGIIQKGEVVDLVLFVKNIGKGTSEKNIIALRDLNHKEVFIEKGKMELGELLPGESKSFKLKLSVRDTLEADSFSVDITIADTTFGTRISGKLEFNVDQNDNSEKIQLADKTLKVTDYNVPIYNGKSLSTPIIAYARNGTILMADKETQAWTWCRVKMPEGRFGWIPSDNVEVSTLAGSNQQTAPELFLQNVPPQIELDSQGLHDTFRQEYLSLSGTARDDNTIKYVYILVNDDKVFYSSNREASEIGKSNLSFASDIPLEDGPNVISIVTRDDQDLLSTKSFVVTKIPSQEVIKTVSSEKDKS</sequence>
<dbReference type="Proteomes" id="UP000722750">
    <property type="component" value="Unassembled WGS sequence"/>
</dbReference>
<dbReference type="EMBL" id="JAANXD010000037">
    <property type="protein sequence ID" value="MBS1257802.1"/>
    <property type="molecule type" value="Genomic_DNA"/>
</dbReference>
<dbReference type="InterPro" id="IPR001478">
    <property type="entry name" value="PDZ"/>
</dbReference>
<dbReference type="AlphaFoldDB" id="A0A941W185"/>
<dbReference type="InterPro" id="IPR004447">
    <property type="entry name" value="Peptidase_S41A"/>
</dbReference>
<dbReference type="SMART" id="SM00245">
    <property type="entry name" value="TSPc"/>
    <property type="match status" value="1"/>
</dbReference>
<dbReference type="SUPFAM" id="SSF50156">
    <property type="entry name" value="PDZ domain-like"/>
    <property type="match status" value="1"/>
</dbReference>
<keyword evidence="2 5" id="KW-0645">Protease</keyword>
<comment type="similarity">
    <text evidence="1 5">Belongs to the peptidase S41A family.</text>
</comment>
<dbReference type="GO" id="GO:0030288">
    <property type="term" value="C:outer membrane-bounded periplasmic space"/>
    <property type="evidence" value="ECO:0007669"/>
    <property type="project" value="TreeGrafter"/>
</dbReference>
<name>A0A941W185_9BACT</name>
<evidence type="ECO:0000256" key="6">
    <source>
        <dbReference type="SAM" id="MobiDB-lite"/>
    </source>
</evidence>
<reference evidence="8" key="1">
    <citation type="journal article" date="2021" name="ISME J.">
        <title>Fine-scale metabolic discontinuity in a stratified prokaryote microbiome of a Red Sea deep halocline.</title>
        <authorList>
            <person name="Michoud G."/>
            <person name="Ngugi D.K."/>
            <person name="Barozzi A."/>
            <person name="Merlino G."/>
            <person name="Calleja M.L."/>
            <person name="Delgado-Huertas A."/>
            <person name="Moran X.A.G."/>
            <person name="Daffonchio D."/>
        </authorList>
    </citation>
    <scope>NUCLEOTIDE SEQUENCE</scope>
    <source>
        <strain evidence="8">SuakinDeep_MAG55_1</strain>
    </source>
</reference>
<dbReference type="NCBIfam" id="TIGR03900">
    <property type="entry name" value="prc_long_Delta"/>
    <property type="match status" value="1"/>
</dbReference>
<dbReference type="NCBIfam" id="TIGR00225">
    <property type="entry name" value="prc"/>
    <property type="match status" value="1"/>
</dbReference>
<dbReference type="Gene3D" id="2.60.40.10">
    <property type="entry name" value="Immunoglobulins"/>
    <property type="match status" value="1"/>
</dbReference>
<dbReference type="Gene3D" id="2.30.30.40">
    <property type="entry name" value="SH3 Domains"/>
    <property type="match status" value="1"/>
</dbReference>
<comment type="caution">
    <text evidence="8">The sequence shown here is derived from an EMBL/GenBank/DDBJ whole genome shotgun (WGS) entry which is preliminary data.</text>
</comment>
<dbReference type="SMART" id="SM00228">
    <property type="entry name" value="PDZ"/>
    <property type="match status" value="1"/>
</dbReference>
<dbReference type="Pfam" id="PF17820">
    <property type="entry name" value="PDZ_6"/>
    <property type="match status" value="1"/>
</dbReference>
<dbReference type="InterPro" id="IPR041489">
    <property type="entry name" value="PDZ_6"/>
</dbReference>
<dbReference type="GO" id="GO:0004175">
    <property type="term" value="F:endopeptidase activity"/>
    <property type="evidence" value="ECO:0007669"/>
    <property type="project" value="TreeGrafter"/>
</dbReference>
<dbReference type="InterPro" id="IPR005151">
    <property type="entry name" value="Tail-specific_protease"/>
</dbReference>
<dbReference type="InterPro" id="IPR029045">
    <property type="entry name" value="ClpP/crotonase-like_dom_sf"/>
</dbReference>
<dbReference type="Gene3D" id="3.30.750.44">
    <property type="match status" value="1"/>
</dbReference>
<dbReference type="PANTHER" id="PTHR32060:SF30">
    <property type="entry name" value="CARBOXY-TERMINAL PROCESSING PROTEASE CTPA"/>
    <property type="match status" value="1"/>
</dbReference>
<dbReference type="CDD" id="cd06782">
    <property type="entry name" value="cpPDZ_CPP-like"/>
    <property type="match status" value="1"/>
</dbReference>
<evidence type="ECO:0000256" key="5">
    <source>
        <dbReference type="RuleBase" id="RU004404"/>
    </source>
</evidence>
<evidence type="ECO:0000313" key="8">
    <source>
        <dbReference type="EMBL" id="MBS1257802.1"/>
    </source>
</evidence>
<dbReference type="GO" id="GO:0006508">
    <property type="term" value="P:proteolysis"/>
    <property type="evidence" value="ECO:0007669"/>
    <property type="project" value="UniProtKB-KW"/>
</dbReference>
<dbReference type="InterPro" id="IPR036034">
    <property type="entry name" value="PDZ_sf"/>
</dbReference>
<evidence type="ECO:0000256" key="2">
    <source>
        <dbReference type="ARBA" id="ARBA00022670"/>
    </source>
</evidence>